<evidence type="ECO:0000256" key="4">
    <source>
        <dbReference type="ARBA" id="ARBA00022729"/>
    </source>
</evidence>
<dbReference type="InterPro" id="IPR023612">
    <property type="entry name" value="Peptidase_M4"/>
</dbReference>
<keyword evidence="15" id="KW-1185">Reference proteome</keyword>
<dbReference type="InterPro" id="IPR011096">
    <property type="entry name" value="FTP_domain"/>
</dbReference>
<keyword evidence="4 10" id="KW-0732">Signal</keyword>
<dbReference type="Gene3D" id="3.10.450.490">
    <property type="match status" value="1"/>
</dbReference>
<feature type="domain" description="Peptidase M4" evidence="11">
    <location>
        <begin position="220"/>
        <end position="360"/>
    </location>
</feature>
<protein>
    <recommendedName>
        <fullName evidence="10">Neutral metalloproteinase</fullName>
        <ecNumber evidence="10">3.4.24.-</ecNumber>
    </recommendedName>
</protein>
<dbReference type="SUPFAM" id="SSF55486">
    <property type="entry name" value="Metalloproteases ('zincins'), catalytic domain"/>
    <property type="match status" value="1"/>
</dbReference>
<dbReference type="Pfam" id="PF01447">
    <property type="entry name" value="Peptidase_M4"/>
    <property type="match status" value="1"/>
</dbReference>
<evidence type="ECO:0000256" key="2">
    <source>
        <dbReference type="ARBA" id="ARBA00022670"/>
    </source>
</evidence>
<feature type="domain" description="Peptidase M4 C-terminal" evidence="12">
    <location>
        <begin position="363"/>
        <end position="508"/>
    </location>
</feature>
<evidence type="ECO:0000259" key="12">
    <source>
        <dbReference type="Pfam" id="PF02868"/>
    </source>
</evidence>
<name>A0A8X8FRW3_9GAMM</name>
<dbReference type="PRINTS" id="PR00730">
    <property type="entry name" value="THERMOLYSIN"/>
</dbReference>
<evidence type="ECO:0000256" key="8">
    <source>
        <dbReference type="ARBA" id="ARBA00023145"/>
    </source>
</evidence>
<dbReference type="Gene3D" id="3.10.450.40">
    <property type="match status" value="1"/>
</dbReference>
<keyword evidence="6 10" id="KW-0862">Zinc</keyword>
<gene>
    <name evidence="14" type="ORF">H9654_11590</name>
</gene>
<feature type="active site" evidence="9">
    <location>
        <position position="353"/>
    </location>
</feature>
<accession>A0A8X8FRW3</accession>
<keyword evidence="5 10" id="KW-0378">Hydrolase</keyword>
<dbReference type="Gene3D" id="3.10.170.10">
    <property type="match status" value="1"/>
</dbReference>
<feature type="active site" description="Proton donor" evidence="9">
    <location>
        <position position="436"/>
    </location>
</feature>
<comment type="similarity">
    <text evidence="1 10">Belongs to the peptidase M4 family.</text>
</comment>
<dbReference type="AlphaFoldDB" id="A0A8X8FRW3"/>
<evidence type="ECO:0000256" key="10">
    <source>
        <dbReference type="RuleBase" id="RU366073"/>
    </source>
</evidence>
<dbReference type="Proteomes" id="UP000636938">
    <property type="component" value="Unassembled WGS sequence"/>
</dbReference>
<evidence type="ECO:0000256" key="1">
    <source>
        <dbReference type="ARBA" id="ARBA00009388"/>
    </source>
</evidence>
<evidence type="ECO:0000256" key="5">
    <source>
        <dbReference type="ARBA" id="ARBA00022801"/>
    </source>
</evidence>
<evidence type="ECO:0000256" key="7">
    <source>
        <dbReference type="ARBA" id="ARBA00023049"/>
    </source>
</evidence>
<organism evidence="14 15">
    <name type="scientific">Stenotrophomonas lacuserhaii</name>
    <dbReference type="NCBI Taxonomy" id="2760084"/>
    <lineage>
        <taxon>Bacteria</taxon>
        <taxon>Pseudomonadati</taxon>
        <taxon>Pseudomonadota</taxon>
        <taxon>Gammaproteobacteria</taxon>
        <taxon>Lysobacterales</taxon>
        <taxon>Lysobacteraceae</taxon>
        <taxon>Stenotrophomonas</taxon>
    </lineage>
</organism>
<dbReference type="EMBL" id="JACSQS010000011">
    <property type="protein sequence ID" value="MBD7954841.1"/>
    <property type="molecule type" value="Genomic_DNA"/>
</dbReference>
<evidence type="ECO:0000256" key="9">
    <source>
        <dbReference type="PIRSR" id="PIRSR623612-1"/>
    </source>
</evidence>
<feature type="domain" description="FTP" evidence="13">
    <location>
        <begin position="64"/>
        <end position="112"/>
    </location>
</feature>
<evidence type="ECO:0000259" key="13">
    <source>
        <dbReference type="Pfam" id="PF07504"/>
    </source>
</evidence>
<feature type="signal peptide" evidence="10">
    <location>
        <begin position="1"/>
        <end position="21"/>
    </location>
</feature>
<dbReference type="Pfam" id="PF02868">
    <property type="entry name" value="Peptidase_M4_C"/>
    <property type="match status" value="1"/>
</dbReference>
<reference evidence="14 15" key="1">
    <citation type="submission" date="2020-08" db="EMBL/GenBank/DDBJ databases">
        <title>A Genomic Blueprint of the Chicken Gut Microbiome.</title>
        <authorList>
            <person name="Gilroy R."/>
            <person name="Ravi A."/>
            <person name="Getino M."/>
            <person name="Pursley I."/>
            <person name="Horton D.L."/>
            <person name="Alikhan N.-F."/>
            <person name="Baker D."/>
            <person name="Gharbi K."/>
            <person name="Hall N."/>
            <person name="Watson M."/>
            <person name="Adriaenssens E.M."/>
            <person name="Foster-Nyarko E."/>
            <person name="Jarju S."/>
            <person name="Secka A."/>
            <person name="Antonio M."/>
            <person name="Oren A."/>
            <person name="Chaudhuri R."/>
            <person name="La Ragione R.M."/>
            <person name="Hildebrand F."/>
            <person name="Pallen M.J."/>
        </authorList>
    </citation>
    <scope>NUCLEOTIDE SEQUENCE [LARGE SCALE GENOMIC DNA]</scope>
    <source>
        <strain evidence="14 15">Sa5BUN4</strain>
    </source>
</reference>
<comment type="subcellular location">
    <subcellularLocation>
        <location evidence="10">Secreted</location>
    </subcellularLocation>
</comment>
<evidence type="ECO:0000313" key="15">
    <source>
        <dbReference type="Proteomes" id="UP000636938"/>
    </source>
</evidence>
<dbReference type="InterPro" id="IPR027268">
    <property type="entry name" value="Peptidase_M4/M1_CTD_sf"/>
</dbReference>
<comment type="cofactor">
    <cofactor evidence="10">
        <name>Zn(2+)</name>
        <dbReference type="ChEBI" id="CHEBI:29105"/>
    </cofactor>
</comment>
<proteinExistence type="inferred from homology"/>
<dbReference type="InterPro" id="IPR050728">
    <property type="entry name" value="Zinc_Metalloprotease_M4"/>
</dbReference>
<feature type="chain" id="PRO_5036516768" description="Neutral metalloproteinase" evidence="10">
    <location>
        <begin position="22"/>
        <end position="512"/>
    </location>
</feature>
<keyword evidence="2 10" id="KW-0645">Protease</keyword>
<comment type="caution">
    <text evidence="14">The sequence shown here is derived from an EMBL/GenBank/DDBJ whole genome shotgun (WGS) entry which is preliminary data.</text>
</comment>
<evidence type="ECO:0000256" key="3">
    <source>
        <dbReference type="ARBA" id="ARBA00022723"/>
    </source>
</evidence>
<dbReference type="Gene3D" id="1.10.390.10">
    <property type="entry name" value="Neutral Protease Domain 2"/>
    <property type="match status" value="1"/>
</dbReference>
<keyword evidence="3" id="KW-0479">Metal-binding</keyword>
<dbReference type="EC" id="3.4.24.-" evidence="10"/>
<keyword evidence="8" id="KW-0865">Zymogen</keyword>
<dbReference type="CDD" id="cd09597">
    <property type="entry name" value="M4_TLP"/>
    <property type="match status" value="1"/>
</dbReference>
<sequence>MIRLPSRSLLSLTLLSAAMLAAPAGGAERIPLHRLDRVTTAAFATGNAGASASPSLLGLDAGSSLRLLSSHVDRNGVQHQRFEQLHQGVPVFGEHVVVATAARGQVRSLFGNAVAALQPEVPDVAPRIDGARAAAIAKASAPRMRAGGMRIQNQNQRLMIHLDAHSVARLAWVVDFLAEGEGHAPSRPFTIVDAMDGKVLEQWEGLATAKIGTGPGGNEKTGQIAYGASLPYLDVTADGTTCALENDNVKTINLNHGGSGSVSAAHRFSCPQNTVKAINGAYSPLNDAHASGGAVFGMYRDWLGTAPLRFQLKLQVHYLRSYGNASWNGRVMSFGDGHDTYYPLVSLDVVAHEVSHGFTEQNSGLIYNTLHSGGMNEAFSDMAGEAAEYYLKGNNDFLAGADILKGPGALRYFEDPTVDGRSIGHASDFRPGMNNHFSSGVYNRAFYLLSNREGWDPRKAFIAMATANQNYWTPSSTFESGACGVIAAAQDLDYPVEDVVIAFDEVGVRCDA</sequence>
<dbReference type="GO" id="GO:0006508">
    <property type="term" value="P:proteolysis"/>
    <property type="evidence" value="ECO:0007669"/>
    <property type="project" value="UniProtKB-KW"/>
</dbReference>
<dbReference type="PANTHER" id="PTHR33794:SF1">
    <property type="entry name" value="BACILLOLYSIN"/>
    <property type="match status" value="1"/>
</dbReference>
<evidence type="ECO:0000313" key="14">
    <source>
        <dbReference type="EMBL" id="MBD7954841.1"/>
    </source>
</evidence>
<dbReference type="GO" id="GO:0004222">
    <property type="term" value="F:metalloendopeptidase activity"/>
    <property type="evidence" value="ECO:0007669"/>
    <property type="project" value="UniProtKB-UniRule"/>
</dbReference>
<dbReference type="GO" id="GO:0005576">
    <property type="term" value="C:extracellular region"/>
    <property type="evidence" value="ECO:0007669"/>
    <property type="project" value="UniProtKB-SubCell"/>
</dbReference>
<dbReference type="Pfam" id="PF07504">
    <property type="entry name" value="FTP"/>
    <property type="match status" value="1"/>
</dbReference>
<dbReference type="InterPro" id="IPR013856">
    <property type="entry name" value="Peptidase_M4_domain"/>
</dbReference>
<dbReference type="GO" id="GO:0046872">
    <property type="term" value="F:metal ion binding"/>
    <property type="evidence" value="ECO:0007669"/>
    <property type="project" value="UniProtKB-UniRule"/>
</dbReference>
<dbReference type="InterPro" id="IPR001570">
    <property type="entry name" value="Peptidase_M4_C_domain"/>
</dbReference>
<comment type="function">
    <text evidence="10">Extracellular zinc metalloprotease.</text>
</comment>
<evidence type="ECO:0000256" key="6">
    <source>
        <dbReference type="ARBA" id="ARBA00022833"/>
    </source>
</evidence>
<keyword evidence="7 10" id="KW-0482">Metalloprotease</keyword>
<keyword evidence="10" id="KW-0964">Secreted</keyword>
<dbReference type="RefSeq" id="WP_191770965.1">
    <property type="nucleotide sequence ID" value="NZ_JACSQS010000011.1"/>
</dbReference>
<evidence type="ECO:0000259" key="11">
    <source>
        <dbReference type="Pfam" id="PF01447"/>
    </source>
</evidence>
<dbReference type="PANTHER" id="PTHR33794">
    <property type="entry name" value="BACILLOLYSIN"/>
    <property type="match status" value="1"/>
</dbReference>